<gene>
    <name evidence="3" type="ORF">AB4Y30_16765</name>
</gene>
<feature type="signal peptide" evidence="2">
    <location>
        <begin position="1"/>
        <end position="17"/>
    </location>
</feature>
<proteinExistence type="predicted"/>
<feature type="compositionally biased region" description="Basic and acidic residues" evidence="1">
    <location>
        <begin position="22"/>
        <end position="38"/>
    </location>
</feature>
<dbReference type="EMBL" id="CP162599">
    <property type="protein sequence ID" value="XDK32637.1"/>
    <property type="molecule type" value="Genomic_DNA"/>
</dbReference>
<dbReference type="AlphaFoldDB" id="A0AB39HMM9"/>
<reference evidence="3" key="1">
    <citation type="submission" date="2024-07" db="EMBL/GenBank/DDBJ databases">
        <title>Halotolerant mesophilic bacterium Ornithinibacillus sp. 4-3, sp. nov., isolated from soil.</title>
        <authorList>
            <person name="Sidarenka A.V."/>
            <person name="Guliayeva D.E."/>
            <person name="Leanovich S.I."/>
            <person name="Hileuskaya K.S."/>
            <person name="Akhremchuk A.E."/>
            <person name="Sikolenko M.A."/>
            <person name="Valentovich L.N."/>
        </authorList>
    </citation>
    <scope>NUCLEOTIDE SEQUENCE</scope>
    <source>
        <strain evidence="3">4-3</strain>
    </source>
</reference>
<evidence type="ECO:0000256" key="2">
    <source>
        <dbReference type="SAM" id="SignalP"/>
    </source>
</evidence>
<accession>A0AB39HMM9</accession>
<feature type="region of interest" description="Disordered" evidence="1">
    <location>
        <begin position="20"/>
        <end position="86"/>
    </location>
</feature>
<sequence>MKKKLLFLLLITMLVAAGCNVMERDNMDDNRDLEEPRQDVPLNDDNGDLNNDVYENNRQPDEDLNNDNNNGNNNNNNDTENDNTTR</sequence>
<evidence type="ECO:0000313" key="3">
    <source>
        <dbReference type="EMBL" id="XDK32637.1"/>
    </source>
</evidence>
<dbReference type="PROSITE" id="PS51257">
    <property type="entry name" value="PROKAR_LIPOPROTEIN"/>
    <property type="match status" value="1"/>
</dbReference>
<name>A0AB39HMM9_9BACI</name>
<organism evidence="3">
    <name type="scientific">Ornithinibacillus sp. 4-3</name>
    <dbReference type="NCBI Taxonomy" id="3231488"/>
    <lineage>
        <taxon>Bacteria</taxon>
        <taxon>Bacillati</taxon>
        <taxon>Bacillota</taxon>
        <taxon>Bacilli</taxon>
        <taxon>Bacillales</taxon>
        <taxon>Bacillaceae</taxon>
        <taxon>Ornithinibacillus</taxon>
    </lineage>
</organism>
<feature type="chain" id="PRO_5044314759" evidence="2">
    <location>
        <begin position="18"/>
        <end position="86"/>
    </location>
</feature>
<keyword evidence="2" id="KW-0732">Signal</keyword>
<evidence type="ECO:0000256" key="1">
    <source>
        <dbReference type="SAM" id="MobiDB-lite"/>
    </source>
</evidence>
<protein>
    <submittedName>
        <fullName evidence="3">Uncharacterized protein</fullName>
    </submittedName>
</protein>
<feature type="compositionally biased region" description="Low complexity" evidence="1">
    <location>
        <begin position="66"/>
        <end position="86"/>
    </location>
</feature>
<dbReference type="RefSeq" id="WP_368653325.1">
    <property type="nucleotide sequence ID" value="NZ_CP162599.1"/>
</dbReference>